<name>A0ABY4BZ26_9MICO</name>
<organism evidence="1 2">
    <name type="scientific">Agromyces larvae</name>
    <dbReference type="NCBI Taxonomy" id="2929802"/>
    <lineage>
        <taxon>Bacteria</taxon>
        <taxon>Bacillati</taxon>
        <taxon>Actinomycetota</taxon>
        <taxon>Actinomycetes</taxon>
        <taxon>Micrococcales</taxon>
        <taxon>Microbacteriaceae</taxon>
        <taxon>Agromyces</taxon>
    </lineage>
</organism>
<evidence type="ECO:0000313" key="2">
    <source>
        <dbReference type="Proteomes" id="UP000832097"/>
    </source>
</evidence>
<dbReference type="RefSeq" id="WP_243556245.1">
    <property type="nucleotide sequence ID" value="NZ_CP094528.1"/>
</dbReference>
<proteinExistence type="predicted"/>
<dbReference type="EMBL" id="CP094528">
    <property type="protein sequence ID" value="UOE44430.1"/>
    <property type="molecule type" value="Genomic_DNA"/>
</dbReference>
<accession>A0ABY4BZ26</accession>
<sequence length="117" mass="12574">MSHRQSHPATQPLAGRAMGMRGCEAHAECASDRPGHRLHRMQARLAEVAGSKWVDAIVVGAHDDGFVELAALDGRRIDRVWHHAPLGDVLEPGEPVALHSVYGVLDSVAGRFSIAEA</sequence>
<dbReference type="Proteomes" id="UP000832097">
    <property type="component" value="Chromosome"/>
</dbReference>
<reference evidence="1 2" key="1">
    <citation type="submission" date="2022-03" db="EMBL/GenBank/DDBJ databases">
        <title>Mucilaginibacter sp. isolated from the gut of Protaetia brevitarsis seulensis larvae.</title>
        <authorList>
            <person name="Won M."/>
            <person name="Kim S.-J."/>
            <person name="Kwon S.-W."/>
        </authorList>
    </citation>
    <scope>NUCLEOTIDE SEQUENCE [LARGE SCALE GENOMIC DNA]</scope>
    <source>
        <strain evidence="1 2">CFWR-12</strain>
    </source>
</reference>
<keyword evidence="2" id="KW-1185">Reference proteome</keyword>
<protein>
    <submittedName>
        <fullName evidence="1">Uncharacterized protein</fullName>
    </submittedName>
</protein>
<gene>
    <name evidence="1" type="ORF">MTO99_01150</name>
</gene>
<evidence type="ECO:0000313" key="1">
    <source>
        <dbReference type="EMBL" id="UOE44430.1"/>
    </source>
</evidence>